<sequence length="71" mass="7806">MDGQAGQTRQKRQLPGGNLGIVRASLTHYQFENIQIKALSLFILPLGGNLLLGRYYQIPAGQVIGQQRPDS</sequence>
<dbReference type="EMBL" id="CAADFD010000025">
    <property type="protein sequence ID" value="VFJ55999.1"/>
    <property type="molecule type" value="Genomic_DNA"/>
</dbReference>
<reference evidence="1" key="1">
    <citation type="submission" date="2019-02" db="EMBL/GenBank/DDBJ databases">
        <authorList>
            <person name="Gruber-Vodicka R. H."/>
            <person name="Seah K. B. B."/>
        </authorList>
    </citation>
    <scope>NUCLEOTIDE SEQUENCE</scope>
    <source>
        <strain evidence="1">BECK_BZ106</strain>
    </source>
</reference>
<evidence type="ECO:0000313" key="1">
    <source>
        <dbReference type="EMBL" id="VFJ55999.1"/>
    </source>
</evidence>
<accession>A0A450SQ27</accession>
<protein>
    <submittedName>
        <fullName evidence="1">Uncharacterized protein</fullName>
    </submittedName>
</protein>
<proteinExistence type="predicted"/>
<dbReference type="AlphaFoldDB" id="A0A450SQ27"/>
<gene>
    <name evidence="1" type="ORF">BECKFW1821B_GA0114236_102518</name>
</gene>
<organism evidence="1">
    <name type="scientific">Candidatus Kentrum sp. FW</name>
    <dbReference type="NCBI Taxonomy" id="2126338"/>
    <lineage>
        <taxon>Bacteria</taxon>
        <taxon>Pseudomonadati</taxon>
        <taxon>Pseudomonadota</taxon>
        <taxon>Gammaproteobacteria</taxon>
        <taxon>Candidatus Kentrum</taxon>
    </lineage>
</organism>
<name>A0A450SQ27_9GAMM</name>